<name>A0A2J1E0E4_9CHLR</name>
<reference evidence="2 3" key="1">
    <citation type="journal article" date="2017" name="FEMS Microbiol. Ecol.">
        <title>Reconstructed genomes of novel Dehalococcoides mccartyi strains from 1,2,3,4-tetrachlorodibenzo-p-dioxin-dechlorinating enrichment cultures reveal divergent reductive dehalogenase gene profiles.</title>
        <authorList>
            <person name="Dam H.T."/>
            <person name="Vollmers J."/>
            <person name="Kaster A.K."/>
            <person name="Haggblom M.M."/>
        </authorList>
    </citation>
    <scope>NUCLEOTIDE SEQUENCE [LARGE SCALE GENOMIC DNA]</scope>
    <source>
        <strain evidence="2 3">H1-3-2.001</strain>
    </source>
</reference>
<dbReference type="EMBL" id="PHFD01000043">
    <property type="protein sequence ID" value="PKH47942.1"/>
    <property type="molecule type" value="Genomic_DNA"/>
</dbReference>
<organism evidence="2 3">
    <name type="scientific">Dehalococcoides mccartyi</name>
    <dbReference type="NCBI Taxonomy" id="61435"/>
    <lineage>
        <taxon>Bacteria</taxon>
        <taxon>Bacillati</taxon>
        <taxon>Chloroflexota</taxon>
        <taxon>Dehalococcoidia</taxon>
        <taxon>Dehalococcoidales</taxon>
        <taxon>Dehalococcoidaceae</taxon>
        <taxon>Dehalococcoides</taxon>
    </lineage>
</organism>
<proteinExistence type="predicted"/>
<dbReference type="Pfam" id="PF13091">
    <property type="entry name" value="PLDc_2"/>
    <property type="match status" value="1"/>
</dbReference>
<sequence>MAEFLTTHAVAYNIENIIINAKELLVLISPYLQLSKTFYERIRDAHNKGVQVVIIYGKDQLKPEEKVQLNSLPNVDIYFCENLHAKCYFNDYSMIITSMNMFEFSEKNNREMGILIQKDTDIVVFNKALGEVKSIIDSSQKIPLTNVTPKKSSRTIDQIESKKSDSAKKPIKMDFNLKTDLGQLFQGALSSILGADKLDAYCIRCKAKIPYDARHPLCDACYPEWASYKNREYKEEFCHKCGKRSKTSYAYPECRDCYKGN</sequence>
<gene>
    <name evidence="2" type="ORF">CVH13_00130</name>
</gene>
<dbReference type="SUPFAM" id="SSF56024">
    <property type="entry name" value="Phospholipase D/nuclease"/>
    <property type="match status" value="1"/>
</dbReference>
<feature type="domain" description="Phospholipase D-like" evidence="1">
    <location>
        <begin position="16"/>
        <end position="120"/>
    </location>
</feature>
<evidence type="ECO:0000313" key="2">
    <source>
        <dbReference type="EMBL" id="PKH47942.1"/>
    </source>
</evidence>
<protein>
    <recommendedName>
        <fullName evidence="1">Phospholipase D-like domain-containing protein</fullName>
    </recommendedName>
</protein>
<accession>A0A2J1E0E4</accession>
<evidence type="ECO:0000259" key="1">
    <source>
        <dbReference type="Pfam" id="PF13091"/>
    </source>
</evidence>
<dbReference type="InterPro" id="IPR025202">
    <property type="entry name" value="PLD-like_dom"/>
</dbReference>
<dbReference type="AlphaFoldDB" id="A0A2J1E0E4"/>
<dbReference type="Gene3D" id="3.30.870.10">
    <property type="entry name" value="Endonuclease Chain A"/>
    <property type="match status" value="1"/>
</dbReference>
<evidence type="ECO:0000313" key="3">
    <source>
        <dbReference type="Proteomes" id="UP000233649"/>
    </source>
</evidence>
<comment type="caution">
    <text evidence="2">The sequence shown here is derived from an EMBL/GenBank/DDBJ whole genome shotgun (WGS) entry which is preliminary data.</text>
</comment>
<dbReference type="Proteomes" id="UP000233649">
    <property type="component" value="Unassembled WGS sequence"/>
</dbReference>